<evidence type="ECO:0000256" key="1">
    <source>
        <dbReference type="ARBA" id="ARBA00005968"/>
    </source>
</evidence>
<feature type="domain" description="Transglutaminase N-terminal" evidence="2">
    <location>
        <begin position="90"/>
        <end position="149"/>
    </location>
</feature>
<keyword evidence="4" id="KW-1185">Reference proteome</keyword>
<proteinExistence type="inferred from homology"/>
<dbReference type="OrthoDB" id="437511at2759"/>
<name>A0A5B7HNL5_PORTR</name>
<accession>A0A5B7HNL5</accession>
<dbReference type="InterPro" id="IPR013783">
    <property type="entry name" value="Ig-like_fold"/>
</dbReference>
<dbReference type="InterPro" id="IPR014756">
    <property type="entry name" value="Ig_E-set"/>
</dbReference>
<sequence length="154" mass="17311">MAVSHGSMVWCTRGCFTFLGCTVHSASRDQELLQKLHHQCCPCFAVLGRGRTLRTLSGKLVLIDVCHQLLTDTHPAFLSPSLTRILLVKKWGLQVKENGSAHHTDQFHAMKGEKPSLVVRRGQPFTLVLHTSQAYKEEAHKISLVFSVKGKRRR</sequence>
<dbReference type="InterPro" id="IPR001102">
    <property type="entry name" value="Transglutaminase_N"/>
</dbReference>
<reference evidence="3 4" key="1">
    <citation type="submission" date="2019-05" db="EMBL/GenBank/DDBJ databases">
        <title>Another draft genome of Portunus trituberculatus and its Hox gene families provides insights of decapod evolution.</title>
        <authorList>
            <person name="Jeong J.-H."/>
            <person name="Song I."/>
            <person name="Kim S."/>
            <person name="Choi T."/>
            <person name="Kim D."/>
            <person name="Ryu S."/>
            <person name="Kim W."/>
        </authorList>
    </citation>
    <scope>NUCLEOTIDE SEQUENCE [LARGE SCALE GENOMIC DNA]</scope>
    <source>
        <tissue evidence="3">Muscle</tissue>
    </source>
</reference>
<dbReference type="SUPFAM" id="SSF81296">
    <property type="entry name" value="E set domains"/>
    <property type="match status" value="1"/>
</dbReference>
<gene>
    <name evidence="3" type="primary">ANNU_0</name>
    <name evidence="3" type="ORF">E2C01_068344</name>
</gene>
<evidence type="ECO:0000259" key="2">
    <source>
        <dbReference type="Pfam" id="PF00868"/>
    </source>
</evidence>
<protein>
    <submittedName>
        <fullName evidence="3">Annulin</fullName>
    </submittedName>
</protein>
<dbReference type="Gene3D" id="2.60.40.10">
    <property type="entry name" value="Immunoglobulins"/>
    <property type="match status" value="1"/>
</dbReference>
<organism evidence="3 4">
    <name type="scientific">Portunus trituberculatus</name>
    <name type="common">Swimming crab</name>
    <name type="synonym">Neptunus trituberculatus</name>
    <dbReference type="NCBI Taxonomy" id="210409"/>
    <lineage>
        <taxon>Eukaryota</taxon>
        <taxon>Metazoa</taxon>
        <taxon>Ecdysozoa</taxon>
        <taxon>Arthropoda</taxon>
        <taxon>Crustacea</taxon>
        <taxon>Multicrustacea</taxon>
        <taxon>Malacostraca</taxon>
        <taxon>Eumalacostraca</taxon>
        <taxon>Eucarida</taxon>
        <taxon>Decapoda</taxon>
        <taxon>Pleocyemata</taxon>
        <taxon>Brachyura</taxon>
        <taxon>Eubrachyura</taxon>
        <taxon>Portunoidea</taxon>
        <taxon>Portunidae</taxon>
        <taxon>Portuninae</taxon>
        <taxon>Portunus</taxon>
    </lineage>
</organism>
<comment type="similarity">
    <text evidence="1">Belongs to the transglutaminase superfamily. Transglutaminase family.</text>
</comment>
<evidence type="ECO:0000313" key="4">
    <source>
        <dbReference type="Proteomes" id="UP000324222"/>
    </source>
</evidence>
<dbReference type="Proteomes" id="UP000324222">
    <property type="component" value="Unassembled WGS sequence"/>
</dbReference>
<comment type="caution">
    <text evidence="3">The sequence shown here is derived from an EMBL/GenBank/DDBJ whole genome shotgun (WGS) entry which is preliminary data.</text>
</comment>
<dbReference type="AlphaFoldDB" id="A0A5B7HNL5"/>
<dbReference type="EMBL" id="VSRR010038024">
    <property type="protein sequence ID" value="MPC74000.1"/>
    <property type="molecule type" value="Genomic_DNA"/>
</dbReference>
<evidence type="ECO:0000313" key="3">
    <source>
        <dbReference type="EMBL" id="MPC74000.1"/>
    </source>
</evidence>
<dbReference type="Pfam" id="PF00868">
    <property type="entry name" value="Transglut_N"/>
    <property type="match status" value="1"/>
</dbReference>